<evidence type="ECO:0000313" key="2">
    <source>
        <dbReference type="Proteomes" id="UP001497535"/>
    </source>
</evidence>
<proteinExistence type="predicted"/>
<reference evidence="1" key="1">
    <citation type="submission" date="2023-11" db="EMBL/GenBank/DDBJ databases">
        <authorList>
            <person name="Poullet M."/>
        </authorList>
    </citation>
    <scope>NUCLEOTIDE SEQUENCE</scope>
    <source>
        <strain evidence="1">E1834</strain>
    </source>
</reference>
<comment type="caution">
    <text evidence="1">The sequence shown here is derived from an EMBL/GenBank/DDBJ whole genome shotgun (WGS) entry which is preliminary data.</text>
</comment>
<keyword evidence="2" id="KW-1185">Reference proteome</keyword>
<accession>A0ACB0XK67</accession>
<organism evidence="1 2">
    <name type="scientific">Meloidogyne enterolobii</name>
    <name type="common">Root-knot nematode worm</name>
    <name type="synonym">Meloidogyne mayaguensis</name>
    <dbReference type="NCBI Taxonomy" id="390850"/>
    <lineage>
        <taxon>Eukaryota</taxon>
        <taxon>Metazoa</taxon>
        <taxon>Ecdysozoa</taxon>
        <taxon>Nematoda</taxon>
        <taxon>Chromadorea</taxon>
        <taxon>Rhabditida</taxon>
        <taxon>Tylenchina</taxon>
        <taxon>Tylenchomorpha</taxon>
        <taxon>Tylenchoidea</taxon>
        <taxon>Meloidogynidae</taxon>
        <taxon>Meloidogyninae</taxon>
        <taxon>Meloidogyne</taxon>
    </lineage>
</organism>
<gene>
    <name evidence="1" type="ORF">MENTE1834_LOCUS51</name>
</gene>
<name>A0ACB0XK67_MELEN</name>
<protein>
    <submittedName>
        <fullName evidence="1">Uncharacterized protein</fullName>
    </submittedName>
</protein>
<dbReference type="Proteomes" id="UP001497535">
    <property type="component" value="Unassembled WGS sequence"/>
</dbReference>
<evidence type="ECO:0000313" key="1">
    <source>
        <dbReference type="EMBL" id="CAK5005839.1"/>
    </source>
</evidence>
<dbReference type="EMBL" id="CAVMJV010000001">
    <property type="protein sequence ID" value="CAK5005839.1"/>
    <property type="molecule type" value="Genomic_DNA"/>
</dbReference>
<sequence length="86" mass="10216">MAYRARSNSRILNEVIAPWLRSQDIKGAHYRRKSNLLTVQLHGLVFSKVRMVFWSDDGLLPFFLLIFFDFLPCLLLFNFTYVDFII</sequence>